<keyword evidence="3" id="KW-1185">Reference proteome</keyword>
<proteinExistence type="predicted"/>
<name>A0AAD5VJ38_9AGAR</name>
<accession>A0AAD5VJ38</accession>
<evidence type="ECO:0000256" key="1">
    <source>
        <dbReference type="SAM" id="MobiDB-lite"/>
    </source>
</evidence>
<reference evidence="2" key="1">
    <citation type="submission" date="2022-07" db="EMBL/GenBank/DDBJ databases">
        <title>Genome Sequence of Leucocoprinus birnbaumii.</title>
        <authorList>
            <person name="Buettner E."/>
        </authorList>
    </citation>
    <scope>NUCLEOTIDE SEQUENCE</scope>
    <source>
        <strain evidence="2">VT141</strain>
    </source>
</reference>
<organism evidence="2 3">
    <name type="scientific">Leucocoprinus birnbaumii</name>
    <dbReference type="NCBI Taxonomy" id="56174"/>
    <lineage>
        <taxon>Eukaryota</taxon>
        <taxon>Fungi</taxon>
        <taxon>Dikarya</taxon>
        <taxon>Basidiomycota</taxon>
        <taxon>Agaricomycotina</taxon>
        <taxon>Agaricomycetes</taxon>
        <taxon>Agaricomycetidae</taxon>
        <taxon>Agaricales</taxon>
        <taxon>Agaricineae</taxon>
        <taxon>Agaricaceae</taxon>
        <taxon>Leucocoprinus</taxon>
    </lineage>
</organism>
<comment type="caution">
    <text evidence="2">The sequence shown here is derived from an EMBL/GenBank/DDBJ whole genome shotgun (WGS) entry which is preliminary data.</text>
</comment>
<feature type="compositionally biased region" description="Polar residues" evidence="1">
    <location>
        <begin position="121"/>
        <end position="131"/>
    </location>
</feature>
<protein>
    <submittedName>
        <fullName evidence="2">Uncharacterized protein</fullName>
    </submittedName>
</protein>
<evidence type="ECO:0000313" key="3">
    <source>
        <dbReference type="Proteomes" id="UP001213000"/>
    </source>
</evidence>
<dbReference type="Proteomes" id="UP001213000">
    <property type="component" value="Unassembled WGS sequence"/>
</dbReference>
<sequence length="324" mass="34933">MSAEPTGKMQNMFIELQDAVAHAFHCLQCFSANQTTKVLAKSAIDGLNGPVTLFLGRLKIDAAALTKLDFQQTTIKAKRGYENFKHNVDLTYVFPSEYHELHAFITQQDKVQASKPVANVPSPSATVSPQESTTAVATATNNSPSNKSSAPAKKHRRTKQPISPETINSELDDNDPVEIVNLAAGDTPLCQVSPQPAAPMQVDDEGSGPTVTVTPSSNTQFASAVATAIDLITLSTTAHSTKDLVQEANALFSTMNGFYQQGIELQDSFLKSCLQEVLQVGLIKSTSNVISAIQDLESATRRYKVAIEEHSHISHILEIASTTH</sequence>
<dbReference type="EMBL" id="JANIEX010001583">
    <property type="protein sequence ID" value="KAJ3556382.1"/>
    <property type="molecule type" value="Genomic_DNA"/>
</dbReference>
<feature type="region of interest" description="Disordered" evidence="1">
    <location>
        <begin position="115"/>
        <end position="174"/>
    </location>
</feature>
<gene>
    <name evidence="2" type="ORF">NP233_g11990</name>
</gene>
<feature type="compositionally biased region" description="Low complexity" evidence="1">
    <location>
        <begin position="132"/>
        <end position="151"/>
    </location>
</feature>
<dbReference type="AlphaFoldDB" id="A0AAD5VJ38"/>
<feature type="compositionally biased region" description="Polar residues" evidence="1">
    <location>
        <begin position="160"/>
        <end position="169"/>
    </location>
</feature>
<evidence type="ECO:0000313" key="2">
    <source>
        <dbReference type="EMBL" id="KAJ3556382.1"/>
    </source>
</evidence>